<evidence type="ECO:0000313" key="2">
    <source>
        <dbReference type="EMBL" id="PJJ69960.1"/>
    </source>
</evidence>
<comment type="caution">
    <text evidence="2">The sequence shown here is derived from an EMBL/GenBank/DDBJ whole genome shotgun (WGS) entry which is preliminary data.</text>
</comment>
<dbReference type="EMBL" id="PGFE01000004">
    <property type="protein sequence ID" value="PJJ69960.1"/>
    <property type="molecule type" value="Genomic_DNA"/>
</dbReference>
<dbReference type="AlphaFoldDB" id="A0A2M9CDN2"/>
<feature type="chain" id="PRO_5014715173" evidence="1">
    <location>
        <begin position="33"/>
        <end position="448"/>
    </location>
</feature>
<reference evidence="2 3" key="1">
    <citation type="submission" date="2017-11" db="EMBL/GenBank/DDBJ databases">
        <title>Genomic Encyclopedia of Archaeal and Bacterial Type Strains, Phase II (KMG-II): From Individual Species to Whole Genera.</title>
        <authorList>
            <person name="Goeker M."/>
        </authorList>
    </citation>
    <scope>NUCLEOTIDE SEQUENCE [LARGE SCALE GENOMIC DNA]</scope>
    <source>
        <strain evidence="2 3">DSM 25478</strain>
    </source>
</reference>
<feature type="signal peptide" evidence="1">
    <location>
        <begin position="1"/>
        <end position="32"/>
    </location>
</feature>
<keyword evidence="3" id="KW-1185">Reference proteome</keyword>
<organism evidence="2 3">
    <name type="scientific">Sediminihabitans luteus</name>
    <dbReference type="NCBI Taxonomy" id="1138585"/>
    <lineage>
        <taxon>Bacteria</taxon>
        <taxon>Bacillati</taxon>
        <taxon>Actinomycetota</taxon>
        <taxon>Actinomycetes</taxon>
        <taxon>Micrococcales</taxon>
        <taxon>Cellulomonadaceae</taxon>
        <taxon>Sediminihabitans</taxon>
    </lineage>
</organism>
<dbReference type="PANTHER" id="PTHR43649">
    <property type="entry name" value="ARABINOSE-BINDING PROTEIN-RELATED"/>
    <property type="match status" value="1"/>
</dbReference>
<dbReference type="Proteomes" id="UP000231693">
    <property type="component" value="Unassembled WGS sequence"/>
</dbReference>
<dbReference type="PANTHER" id="PTHR43649:SF32">
    <property type="entry name" value="SUGAR BINDING SECRETED PROTEIN"/>
    <property type="match status" value="1"/>
</dbReference>
<evidence type="ECO:0000256" key="1">
    <source>
        <dbReference type="SAM" id="SignalP"/>
    </source>
</evidence>
<name>A0A2M9CDN2_9CELL</name>
<dbReference type="Pfam" id="PF13416">
    <property type="entry name" value="SBP_bac_8"/>
    <property type="match status" value="1"/>
</dbReference>
<dbReference type="InterPro" id="IPR050490">
    <property type="entry name" value="Bact_solute-bd_prot1"/>
</dbReference>
<proteinExistence type="predicted"/>
<evidence type="ECO:0000313" key="3">
    <source>
        <dbReference type="Proteomes" id="UP000231693"/>
    </source>
</evidence>
<dbReference type="InterPro" id="IPR006059">
    <property type="entry name" value="SBP"/>
</dbReference>
<protein>
    <submittedName>
        <fullName evidence="2">Cellobiose-binding protein</fullName>
    </submittedName>
</protein>
<dbReference type="PROSITE" id="PS51257">
    <property type="entry name" value="PROKAR_LIPOPROTEIN"/>
    <property type="match status" value="1"/>
</dbReference>
<keyword evidence="1" id="KW-0732">Signal</keyword>
<dbReference type="Gene3D" id="3.40.190.10">
    <property type="entry name" value="Periplasmic binding protein-like II"/>
    <property type="match status" value="1"/>
</dbReference>
<sequence length="448" mass="47241">MQSSTRPTRRSRKAFAATAGIAALALTLTACGSSDDGDDAADGGDSDAPVTLTIATFNDFGYTQDLLDAYTEEHPNVTIKHTIAATSDDAKANFTTKLAAGGAGLADIQAVDIDWMPIVQQYEDLFTDLSDPSLDGRWLDWKTTQGSSNDGSKLLGYGTDIGPEAICYRQDLFEAAGLPSDPDGVAELLGGADATWDKYFEVGKDFVSKSDGVAWFDSAEGVYQAMVGQIEEPYENASDGTAKDLASNTDIKDLFTTVATMSKDEGLAAPNQQWSDDWNKAFQNDGFATMACPAWMTGSIETNSGGVDGWNIANVFPGGGGNWGGSFLVVPASGAHTQAAKDFAAWLTAPEQQTAAFNNSGNFPSQVEAEASEEVTSATNDFFNDAPVGKIYTDRAAAVTVTPFKGPNYFSINSAVTNALVAYDVQGKGSIESNWDDAVKAYEALGIG</sequence>
<gene>
    <name evidence="2" type="ORF">CLV28_2437</name>
</gene>
<dbReference type="RefSeq" id="WP_239073220.1">
    <property type="nucleotide sequence ID" value="NZ_BOOX01000007.1"/>
</dbReference>
<accession>A0A2M9CDN2</accession>
<dbReference type="SUPFAM" id="SSF53850">
    <property type="entry name" value="Periplasmic binding protein-like II"/>
    <property type="match status" value="1"/>
</dbReference>